<evidence type="ECO:0000313" key="3">
    <source>
        <dbReference type="Proteomes" id="UP000257127"/>
    </source>
</evidence>
<keyword evidence="1" id="KW-0732">Signal</keyword>
<evidence type="ECO:0008006" key="4">
    <source>
        <dbReference type="Google" id="ProtNLM"/>
    </source>
</evidence>
<feature type="signal peptide" evidence="1">
    <location>
        <begin position="1"/>
        <end position="20"/>
    </location>
</feature>
<comment type="caution">
    <text evidence="2">The sequence shown here is derived from an EMBL/GenBank/DDBJ whole genome shotgun (WGS) entry which is preliminary data.</text>
</comment>
<dbReference type="Proteomes" id="UP000257127">
    <property type="component" value="Unassembled WGS sequence"/>
</dbReference>
<evidence type="ECO:0000313" key="2">
    <source>
        <dbReference type="EMBL" id="RFC53861.1"/>
    </source>
</evidence>
<protein>
    <recommendedName>
        <fullName evidence="4">GOLD domain-containing protein</fullName>
    </recommendedName>
</protein>
<name>A0A3E1EWC7_9FLAO</name>
<evidence type="ECO:0000256" key="1">
    <source>
        <dbReference type="SAM" id="SignalP"/>
    </source>
</evidence>
<keyword evidence="3" id="KW-1185">Reference proteome</keyword>
<accession>A0A3E1EWC7</accession>
<feature type="chain" id="PRO_5017686141" description="GOLD domain-containing protein" evidence="1">
    <location>
        <begin position="21"/>
        <end position="140"/>
    </location>
</feature>
<dbReference type="EMBL" id="QURB01000006">
    <property type="protein sequence ID" value="RFC53861.1"/>
    <property type="molecule type" value="Genomic_DNA"/>
</dbReference>
<dbReference type="OrthoDB" id="1467535at2"/>
<dbReference type="AlphaFoldDB" id="A0A3E1EWC7"/>
<gene>
    <name evidence="2" type="ORF">DXU93_09945</name>
</gene>
<sequence length="140" mass="16166">MKKRFIILPVLLGSIFLINACSKGKEDICDYNQICYTEEPDELYVKLELSTSPNNAADVTFYRGYYEEGNIIDEFSTIEGAIYYLMPVDQRYTATAKYEDNGEEITVIDSEKLSAISYKNCEETCYDWEDEIVLDLKLVE</sequence>
<reference evidence="2 3" key="1">
    <citation type="submission" date="2018-08" db="EMBL/GenBank/DDBJ databases">
        <title>The draft genome squence of Brumimicrobium sp. N62.</title>
        <authorList>
            <person name="Du Z.-J."/>
            <person name="Luo H.-R."/>
        </authorList>
    </citation>
    <scope>NUCLEOTIDE SEQUENCE [LARGE SCALE GENOMIC DNA]</scope>
    <source>
        <strain evidence="2 3">N62</strain>
    </source>
</reference>
<dbReference type="RefSeq" id="WP_116881142.1">
    <property type="nucleotide sequence ID" value="NZ_QURB01000006.1"/>
</dbReference>
<organism evidence="2 3">
    <name type="scientific">Brumimicrobium aurantiacum</name>
    <dbReference type="NCBI Taxonomy" id="1737063"/>
    <lineage>
        <taxon>Bacteria</taxon>
        <taxon>Pseudomonadati</taxon>
        <taxon>Bacteroidota</taxon>
        <taxon>Flavobacteriia</taxon>
        <taxon>Flavobacteriales</taxon>
        <taxon>Crocinitomicaceae</taxon>
        <taxon>Brumimicrobium</taxon>
    </lineage>
</organism>
<proteinExistence type="predicted"/>